<evidence type="ECO:0000256" key="13">
    <source>
        <dbReference type="PIRSR" id="PIRSR001174-2"/>
    </source>
</evidence>
<evidence type="ECO:0000256" key="5">
    <source>
        <dbReference type="ARBA" id="ARBA00022801"/>
    </source>
</evidence>
<dbReference type="InterPro" id="IPR027065">
    <property type="entry name" value="Lon_Prtase"/>
</dbReference>
<feature type="domain" description="Lon N-terminal" evidence="17">
    <location>
        <begin position="17"/>
        <end position="210"/>
    </location>
</feature>
<dbReference type="InterPro" id="IPR027543">
    <property type="entry name" value="Lon_bac"/>
</dbReference>
<dbReference type="Pfam" id="PF00004">
    <property type="entry name" value="AAA"/>
    <property type="match status" value="1"/>
</dbReference>
<reference evidence="18" key="2">
    <citation type="journal article" date="2021" name="PeerJ">
        <title>Extensive microbial diversity within the chicken gut microbiome revealed by metagenomics and culture.</title>
        <authorList>
            <person name="Gilroy R."/>
            <person name="Ravi A."/>
            <person name="Getino M."/>
            <person name="Pursley I."/>
            <person name="Horton D.L."/>
            <person name="Alikhan N.F."/>
            <person name="Baker D."/>
            <person name="Gharbi K."/>
            <person name="Hall N."/>
            <person name="Watson M."/>
            <person name="Adriaenssens E.M."/>
            <person name="Foster-Nyarko E."/>
            <person name="Jarju S."/>
            <person name="Secka A."/>
            <person name="Antonio M."/>
            <person name="Oren A."/>
            <person name="Chaudhuri R.R."/>
            <person name="La Ragione R."/>
            <person name="Hildebrand F."/>
            <person name="Pallen M.J."/>
        </authorList>
    </citation>
    <scope>NUCLEOTIDE SEQUENCE</scope>
    <source>
        <strain evidence="18">B3-4054</strain>
    </source>
</reference>
<evidence type="ECO:0000259" key="16">
    <source>
        <dbReference type="PROSITE" id="PS51786"/>
    </source>
</evidence>
<accession>A0A9D9HGM3</accession>
<comment type="subcellular location">
    <subcellularLocation>
        <location evidence="1 10 11">Cytoplasm</location>
    </subcellularLocation>
</comment>
<dbReference type="GO" id="GO:0004252">
    <property type="term" value="F:serine-type endopeptidase activity"/>
    <property type="evidence" value="ECO:0007669"/>
    <property type="project" value="UniProtKB-UniRule"/>
</dbReference>
<dbReference type="CDD" id="cd19500">
    <property type="entry name" value="RecA-like_Lon"/>
    <property type="match status" value="1"/>
</dbReference>
<dbReference type="GO" id="GO:0005524">
    <property type="term" value="F:ATP binding"/>
    <property type="evidence" value="ECO:0007669"/>
    <property type="project" value="UniProtKB-UniRule"/>
</dbReference>
<evidence type="ECO:0000313" key="18">
    <source>
        <dbReference type="EMBL" id="MBO8449553.1"/>
    </source>
</evidence>
<dbReference type="HAMAP" id="MF_01973">
    <property type="entry name" value="lon_bact"/>
    <property type="match status" value="1"/>
</dbReference>
<dbReference type="Pfam" id="PF05362">
    <property type="entry name" value="Lon_C"/>
    <property type="match status" value="1"/>
</dbReference>
<dbReference type="InterPro" id="IPR014721">
    <property type="entry name" value="Ribsml_uS5_D2-typ_fold_subgr"/>
</dbReference>
<dbReference type="Pfam" id="PF02190">
    <property type="entry name" value="LON_substr_bdg"/>
    <property type="match status" value="1"/>
</dbReference>
<evidence type="ECO:0000256" key="12">
    <source>
        <dbReference type="PIRSR" id="PIRSR001174-1"/>
    </source>
</evidence>
<dbReference type="InterPro" id="IPR054594">
    <property type="entry name" value="Lon_lid"/>
</dbReference>
<comment type="induction">
    <text evidence="10">By heat shock.</text>
</comment>
<dbReference type="Gene3D" id="3.30.230.10">
    <property type="match status" value="1"/>
</dbReference>
<dbReference type="InterPro" id="IPR003111">
    <property type="entry name" value="Lon_prtase_N"/>
</dbReference>
<dbReference type="GO" id="GO:0016887">
    <property type="term" value="F:ATP hydrolysis activity"/>
    <property type="evidence" value="ECO:0007669"/>
    <property type="project" value="UniProtKB-UniRule"/>
</dbReference>
<feature type="active site" evidence="10 12">
    <location>
        <position position="733"/>
    </location>
</feature>
<dbReference type="GO" id="GO:0006515">
    <property type="term" value="P:protein quality control for misfolded or incompletely synthesized proteins"/>
    <property type="evidence" value="ECO:0007669"/>
    <property type="project" value="UniProtKB-UniRule"/>
</dbReference>
<dbReference type="GO" id="GO:0034605">
    <property type="term" value="P:cellular response to heat"/>
    <property type="evidence" value="ECO:0007669"/>
    <property type="project" value="UniProtKB-UniRule"/>
</dbReference>
<keyword evidence="4 10" id="KW-0547">Nucleotide-binding</keyword>
<keyword evidence="5 10" id="KW-0378">Hydrolase</keyword>
<protein>
    <recommendedName>
        <fullName evidence="10 11">Lon protease</fullName>
        <ecNumber evidence="10 11">3.4.21.53</ecNumber>
    </recommendedName>
    <alternativeName>
        <fullName evidence="10">ATP-dependent protease La</fullName>
    </alternativeName>
</protein>
<evidence type="ECO:0000256" key="7">
    <source>
        <dbReference type="ARBA" id="ARBA00022840"/>
    </source>
</evidence>
<dbReference type="EC" id="3.4.21.53" evidence="10 11"/>
<evidence type="ECO:0000256" key="1">
    <source>
        <dbReference type="ARBA" id="ARBA00004496"/>
    </source>
</evidence>
<evidence type="ECO:0000259" key="17">
    <source>
        <dbReference type="PROSITE" id="PS51787"/>
    </source>
</evidence>
<evidence type="ECO:0000256" key="15">
    <source>
        <dbReference type="RuleBase" id="RU000591"/>
    </source>
</evidence>
<dbReference type="InterPro" id="IPR003593">
    <property type="entry name" value="AAA+_ATPase"/>
</dbReference>
<dbReference type="Gene3D" id="2.30.130.40">
    <property type="entry name" value="LON domain-like"/>
    <property type="match status" value="1"/>
</dbReference>
<dbReference type="Pfam" id="PF22667">
    <property type="entry name" value="Lon_lid"/>
    <property type="match status" value="1"/>
</dbReference>
<keyword evidence="3 10" id="KW-0645">Protease</keyword>
<dbReference type="PROSITE" id="PS51786">
    <property type="entry name" value="LON_PROTEOLYTIC"/>
    <property type="match status" value="1"/>
</dbReference>
<feature type="binding site" evidence="10 13">
    <location>
        <begin position="363"/>
        <end position="370"/>
    </location>
    <ligand>
        <name>ATP</name>
        <dbReference type="ChEBI" id="CHEBI:30616"/>
    </ligand>
</feature>
<keyword evidence="2 10" id="KW-0963">Cytoplasm</keyword>
<evidence type="ECO:0000256" key="9">
    <source>
        <dbReference type="ARBA" id="ARBA00050665"/>
    </source>
</evidence>
<evidence type="ECO:0000256" key="14">
    <source>
        <dbReference type="PROSITE-ProRule" id="PRU01122"/>
    </source>
</evidence>
<dbReference type="Gene3D" id="1.10.8.60">
    <property type="match status" value="1"/>
</dbReference>
<evidence type="ECO:0000313" key="19">
    <source>
        <dbReference type="Proteomes" id="UP000823616"/>
    </source>
</evidence>
<dbReference type="NCBIfam" id="TIGR00763">
    <property type="entry name" value="lon"/>
    <property type="match status" value="1"/>
</dbReference>
<comment type="function">
    <text evidence="10">ATP-dependent serine protease that mediates the selective degradation of mutant and abnormal proteins as well as certain short-lived regulatory proteins. Required for cellular homeostasis and for survival from DNA damage and developmental changes induced by stress. Degrades polypeptides processively to yield small peptide fragments that are 5 to 10 amino acids long. Binds to DNA in a double-stranded, site-specific manner.</text>
</comment>
<comment type="similarity">
    <text evidence="10 11 14 15">Belongs to the peptidase S16 family.</text>
</comment>
<dbReference type="InterPro" id="IPR027417">
    <property type="entry name" value="P-loop_NTPase"/>
</dbReference>
<dbReference type="InterPro" id="IPR004815">
    <property type="entry name" value="Lon_bac/euk-typ"/>
</dbReference>
<dbReference type="Gene3D" id="1.20.5.5270">
    <property type="match status" value="1"/>
</dbReference>
<dbReference type="InterPro" id="IPR008268">
    <property type="entry name" value="Peptidase_S16_AS"/>
</dbReference>
<dbReference type="InterPro" id="IPR020568">
    <property type="entry name" value="Ribosomal_Su5_D2-typ_SF"/>
</dbReference>
<dbReference type="PROSITE" id="PS51787">
    <property type="entry name" value="LON_N"/>
    <property type="match status" value="1"/>
</dbReference>
<dbReference type="AlphaFoldDB" id="A0A9D9HGM3"/>
<dbReference type="InterPro" id="IPR046336">
    <property type="entry name" value="Lon_prtase_N_sf"/>
</dbReference>
<evidence type="ECO:0000256" key="6">
    <source>
        <dbReference type="ARBA" id="ARBA00022825"/>
    </source>
</evidence>
<dbReference type="PRINTS" id="PR00830">
    <property type="entry name" value="ENDOLAPTASE"/>
</dbReference>
<dbReference type="PROSITE" id="PS01046">
    <property type="entry name" value="LON_SER"/>
    <property type="match status" value="1"/>
</dbReference>
<gene>
    <name evidence="10 18" type="primary">lon</name>
    <name evidence="18" type="ORF">IAA96_00400</name>
</gene>
<evidence type="ECO:0000256" key="3">
    <source>
        <dbReference type="ARBA" id="ARBA00022670"/>
    </source>
</evidence>
<feature type="domain" description="Lon proteolytic" evidence="16">
    <location>
        <begin position="602"/>
        <end position="784"/>
    </location>
</feature>
<dbReference type="FunFam" id="3.40.50.300:FF:000021">
    <property type="entry name" value="Lon protease homolog"/>
    <property type="match status" value="1"/>
</dbReference>
<dbReference type="GO" id="GO:0004176">
    <property type="term" value="F:ATP-dependent peptidase activity"/>
    <property type="evidence" value="ECO:0007669"/>
    <property type="project" value="UniProtKB-UniRule"/>
</dbReference>
<reference evidence="18" key="1">
    <citation type="submission" date="2020-10" db="EMBL/GenBank/DDBJ databases">
        <authorList>
            <person name="Gilroy R."/>
        </authorList>
    </citation>
    <scope>NUCLEOTIDE SEQUENCE</scope>
    <source>
        <strain evidence="18">B3-4054</strain>
    </source>
</reference>
<evidence type="ECO:0000256" key="8">
    <source>
        <dbReference type="ARBA" id="ARBA00023016"/>
    </source>
</evidence>
<dbReference type="SUPFAM" id="SSF54211">
    <property type="entry name" value="Ribosomal protein S5 domain 2-like"/>
    <property type="match status" value="1"/>
</dbReference>
<dbReference type="EMBL" id="JADIMS010000007">
    <property type="protein sequence ID" value="MBO8449553.1"/>
    <property type="molecule type" value="Genomic_DNA"/>
</dbReference>
<dbReference type="PANTHER" id="PTHR43718:SF2">
    <property type="entry name" value="LON PROTEASE HOMOLOG, MITOCHONDRIAL"/>
    <property type="match status" value="1"/>
</dbReference>
<keyword evidence="8 10" id="KW-0346">Stress response</keyword>
<dbReference type="SMART" id="SM00464">
    <property type="entry name" value="LON"/>
    <property type="match status" value="1"/>
</dbReference>
<dbReference type="Gene3D" id="1.20.58.1480">
    <property type="match status" value="1"/>
</dbReference>
<dbReference type="SUPFAM" id="SSF88697">
    <property type="entry name" value="PUA domain-like"/>
    <property type="match status" value="1"/>
</dbReference>
<comment type="catalytic activity">
    <reaction evidence="9 10 11 14">
        <text>Hydrolysis of proteins in presence of ATP.</text>
        <dbReference type="EC" id="3.4.21.53"/>
    </reaction>
</comment>
<dbReference type="GO" id="GO:0043565">
    <property type="term" value="F:sequence-specific DNA binding"/>
    <property type="evidence" value="ECO:0007669"/>
    <property type="project" value="UniProtKB-UniRule"/>
</dbReference>
<evidence type="ECO:0000256" key="2">
    <source>
        <dbReference type="ARBA" id="ARBA00022490"/>
    </source>
</evidence>
<dbReference type="Gene3D" id="3.40.50.300">
    <property type="entry name" value="P-loop containing nucleotide triphosphate hydrolases"/>
    <property type="match status" value="1"/>
</dbReference>
<dbReference type="GO" id="GO:0005737">
    <property type="term" value="C:cytoplasm"/>
    <property type="evidence" value="ECO:0007669"/>
    <property type="project" value="UniProtKB-SubCell"/>
</dbReference>
<dbReference type="PANTHER" id="PTHR43718">
    <property type="entry name" value="LON PROTEASE"/>
    <property type="match status" value="1"/>
</dbReference>
<evidence type="ECO:0000256" key="4">
    <source>
        <dbReference type="ARBA" id="ARBA00022741"/>
    </source>
</evidence>
<keyword evidence="6 10" id="KW-0720">Serine protease</keyword>
<keyword evidence="7 10" id="KW-0067">ATP-binding</keyword>
<evidence type="ECO:0000256" key="11">
    <source>
        <dbReference type="PIRNR" id="PIRNR001174"/>
    </source>
</evidence>
<dbReference type="SUPFAM" id="SSF52540">
    <property type="entry name" value="P-loop containing nucleoside triphosphate hydrolases"/>
    <property type="match status" value="1"/>
</dbReference>
<dbReference type="InterPro" id="IPR003959">
    <property type="entry name" value="ATPase_AAA_core"/>
</dbReference>
<feature type="active site" evidence="10 12">
    <location>
        <position position="690"/>
    </location>
</feature>
<dbReference type="InterPro" id="IPR015947">
    <property type="entry name" value="PUA-like_sf"/>
</dbReference>
<dbReference type="PIRSF" id="PIRSF001174">
    <property type="entry name" value="Lon_proteas"/>
    <property type="match status" value="1"/>
</dbReference>
<comment type="subunit">
    <text evidence="10 11">Homohexamer. Organized in a ring with a central cavity.</text>
</comment>
<dbReference type="InterPro" id="IPR008269">
    <property type="entry name" value="Lon_proteolytic"/>
</dbReference>
<comment type="caution">
    <text evidence="18">The sequence shown here is derived from an EMBL/GenBank/DDBJ whole genome shotgun (WGS) entry which is preliminary data.</text>
</comment>
<name>A0A9D9HGM3_9SPIR</name>
<dbReference type="Proteomes" id="UP000823616">
    <property type="component" value="Unassembled WGS sequence"/>
</dbReference>
<proteinExistence type="evidence at transcript level"/>
<dbReference type="SMART" id="SM00382">
    <property type="entry name" value="AAA"/>
    <property type="match status" value="1"/>
</dbReference>
<sequence length="790" mass="88541">MSETNIAPVDQLLPNKLFILPLSGRPIFPGVFMPVMVNNPDDVRSVEEAYSGSGFVGISLVKNETDGSPSIGDLYEVGTVARIVKKINLPDGGVNVFVSTLKRFKIRKTVNARFPMVAIVDYMEDEEDNGFELKALTRALLSEMKELSENNPLFTEEMRLNMVNIDHPGKIADFLASILNIDKTDQQRILETFNVRLRMEKVLVFIKKEQELLRVQKKIQNEINQNIEKSQREYFLREEMKAIQEELGITQDSRSSEYQKFKEKLDAFGFTGEIKETVDSELEKFSLIEPNSGEYIVTRNYLETIASLPWGEPEKEDYDIQSAREILDEDHFGLDDVKKRIVEYLAVRKLREDTKGSILLLVGPPGVGKTSVGRSIARAMHKPFFRFSVGGMRDEAEIKGHRRTYIGAMPGKILQGLKVVKTRAPVFMIDEVDKMGASYQGDPSSALLEVLDPEQNVAFRDHYLDLPFDLSDIFFILTANTLDTIPGPLRDRAEIIHLSGYIDAEKLEIAKKYLMPRSLARNGLKKRQVSMRSRELLFIATGYAREAGVRNFEKSLDKINRKLATEIVLGERDADARIVVDEAMIQKFLGKPVFREDEKKTASCPGTAIGLAWTSMGGDTLRIEASANPGKERFDLTGQLGDVMKESASIAWFWVRHFAAEKRLVDPEWFETRAVHLHVPEGATPKDGPSAGITMASALLSLVTGKTLRPRLAMTGELSLTGDVLPIGGLKEKTIAARRNGVREILIPQANVRDLDEIPDYVKNGIRFHPVASMQEVADLAFPKGTFAAG</sequence>
<evidence type="ECO:0000256" key="10">
    <source>
        <dbReference type="HAMAP-Rule" id="MF_01973"/>
    </source>
</evidence>
<organism evidence="18 19">
    <name type="scientific">Candidatus Avitreponema avistercoris</name>
    <dbReference type="NCBI Taxonomy" id="2840705"/>
    <lineage>
        <taxon>Bacteria</taxon>
        <taxon>Pseudomonadati</taxon>
        <taxon>Spirochaetota</taxon>
        <taxon>Spirochaetia</taxon>
        <taxon>Spirochaetales</taxon>
        <taxon>Candidatus Avitreponema</taxon>
    </lineage>
</organism>